<protein>
    <submittedName>
        <fullName evidence="5">FHA domain-containing protein</fullName>
    </submittedName>
</protein>
<dbReference type="SUPFAM" id="SSF49879">
    <property type="entry name" value="SMAD/FHA domain"/>
    <property type="match status" value="1"/>
</dbReference>
<dbReference type="EMBL" id="CP062983">
    <property type="protein sequence ID" value="QPC84367.1"/>
    <property type="molecule type" value="Genomic_DNA"/>
</dbReference>
<dbReference type="InterPro" id="IPR003646">
    <property type="entry name" value="SH3-like_bac-type"/>
</dbReference>
<keyword evidence="2" id="KW-0812">Transmembrane</keyword>
<feature type="compositionally biased region" description="Low complexity" evidence="1">
    <location>
        <begin position="630"/>
        <end position="654"/>
    </location>
</feature>
<dbReference type="PROSITE" id="PS50006">
    <property type="entry name" value="FHA_DOMAIN"/>
    <property type="match status" value="1"/>
</dbReference>
<evidence type="ECO:0000313" key="6">
    <source>
        <dbReference type="Proteomes" id="UP000594468"/>
    </source>
</evidence>
<dbReference type="Gene3D" id="2.30.30.40">
    <property type="entry name" value="SH3 Domains"/>
    <property type="match status" value="1"/>
</dbReference>
<dbReference type="Pfam" id="PF08239">
    <property type="entry name" value="SH3_3"/>
    <property type="match status" value="1"/>
</dbReference>
<dbReference type="CDD" id="cd00060">
    <property type="entry name" value="FHA"/>
    <property type="match status" value="1"/>
</dbReference>
<dbReference type="AlphaFoldDB" id="A0A7S8ECC0"/>
<evidence type="ECO:0000259" key="3">
    <source>
        <dbReference type="PROSITE" id="PS50006"/>
    </source>
</evidence>
<dbReference type="RefSeq" id="WP_195172430.1">
    <property type="nucleotide sequence ID" value="NZ_CP062983.1"/>
</dbReference>
<evidence type="ECO:0000259" key="4">
    <source>
        <dbReference type="PROSITE" id="PS51781"/>
    </source>
</evidence>
<dbReference type="PROSITE" id="PS51781">
    <property type="entry name" value="SH3B"/>
    <property type="match status" value="1"/>
</dbReference>
<dbReference type="Gene3D" id="2.60.200.20">
    <property type="match status" value="1"/>
</dbReference>
<evidence type="ECO:0000313" key="5">
    <source>
        <dbReference type="EMBL" id="QPC84367.1"/>
    </source>
</evidence>
<proteinExistence type="predicted"/>
<sequence length="691" mass="74212">MAYGRLDIFWPDGRLESVTLTGQTVSVGRSAGNSVVLDTETVSRYHFSITHENDTVSITDLDSENGTYVDGVRLPSNEARILDGVEEIQAGHLRIIFHALDETPTSPMPLGGEEDTQRIEREEATFRLQVDATRLDVWPAASSSAELAITNIGTEPQLYNIEVQGLPRGWARINRPRLEIAPNETAYVLINIKPPRRPDNTPRSYPTQINVYSDDRPDITLTAPLDVRIQGYSGFGVALARPLIENRESIRIFLHNQGSAPLNIRLRGASPDGALILRLPDGILRLAAGQRMQITGEAVPRQRALLGQSTIHRFDILAQSQSNAPFTAVVSGKAEVAARFKIWQLMAVGGIAASLLILAFLAALGALAPRPPQIRDLQVNSGQLAQGDSLILQWASDNTDAINIRVNQAPFLTLDGTANSVEIDTSELSGDVTITVQGSGDGSTDEESVSVYIYREMLINSFTVEPATVVRNVISTINLSWDVAGATSVEISGLEAFTNAPIQRTFDSVDSLQGISGVATGPVILSLRAEDEVGNVAERQVTVTVSDPTCIANEEVVLREGPNTRNQQVGIIPAGERVVVDAQDGNAGWLRIVLPSAVRGWGERDLFTCDSSFQVESLQAVLNVPPPQQASPMPSSQPQTGQPPTGQPQANQPQIGPTLPPNVTATLSAAPTQTPISTPPPSPTLAIETAP</sequence>
<evidence type="ECO:0000256" key="2">
    <source>
        <dbReference type="SAM" id="Phobius"/>
    </source>
</evidence>
<dbReference type="KEGG" id="pmet:G4Y79_08325"/>
<accession>A0A7S8ECC0</accession>
<gene>
    <name evidence="5" type="ORF">G4Y79_08325</name>
</gene>
<keyword evidence="2" id="KW-0472">Membrane</keyword>
<feature type="domain" description="FHA" evidence="3">
    <location>
        <begin position="25"/>
        <end position="74"/>
    </location>
</feature>
<evidence type="ECO:0000256" key="1">
    <source>
        <dbReference type="SAM" id="MobiDB-lite"/>
    </source>
</evidence>
<dbReference type="InterPro" id="IPR000253">
    <property type="entry name" value="FHA_dom"/>
</dbReference>
<feature type="domain" description="SH3b" evidence="4">
    <location>
        <begin position="540"/>
        <end position="611"/>
    </location>
</feature>
<keyword evidence="2" id="KW-1133">Transmembrane helix</keyword>
<dbReference type="SMART" id="SM00240">
    <property type="entry name" value="FHA"/>
    <property type="match status" value="1"/>
</dbReference>
<feature type="transmembrane region" description="Helical" evidence="2">
    <location>
        <begin position="342"/>
        <end position="368"/>
    </location>
</feature>
<keyword evidence="6" id="KW-1185">Reference proteome</keyword>
<name>A0A7S8ECC0_9CHLR</name>
<dbReference type="Proteomes" id="UP000594468">
    <property type="component" value="Chromosome"/>
</dbReference>
<reference evidence="5 6" key="1">
    <citation type="submission" date="2020-02" db="EMBL/GenBank/DDBJ databases">
        <authorList>
            <person name="Zheng R.K."/>
            <person name="Sun C.M."/>
        </authorList>
    </citation>
    <scope>NUCLEOTIDE SEQUENCE [LARGE SCALE GENOMIC DNA]</scope>
    <source>
        <strain evidence="6">rifampicinis</strain>
    </source>
</reference>
<feature type="region of interest" description="Disordered" evidence="1">
    <location>
        <begin position="624"/>
        <end position="691"/>
    </location>
</feature>
<dbReference type="Pfam" id="PF00498">
    <property type="entry name" value="FHA"/>
    <property type="match status" value="1"/>
</dbReference>
<organism evidence="5 6">
    <name type="scientific">Phototrophicus methaneseepsis</name>
    <dbReference type="NCBI Taxonomy" id="2710758"/>
    <lineage>
        <taxon>Bacteria</taxon>
        <taxon>Bacillati</taxon>
        <taxon>Chloroflexota</taxon>
        <taxon>Candidatus Thermofontia</taxon>
        <taxon>Phototrophicales</taxon>
        <taxon>Phototrophicaceae</taxon>
        <taxon>Phototrophicus</taxon>
    </lineage>
</organism>
<dbReference type="SMART" id="SM00287">
    <property type="entry name" value="SH3b"/>
    <property type="match status" value="1"/>
</dbReference>
<dbReference type="InterPro" id="IPR008984">
    <property type="entry name" value="SMAD_FHA_dom_sf"/>
</dbReference>